<evidence type="ECO:0000256" key="1">
    <source>
        <dbReference type="ARBA" id="ARBA00001961"/>
    </source>
</evidence>
<dbReference type="Pfam" id="PF13640">
    <property type="entry name" value="2OG-FeII_Oxy_3"/>
    <property type="match status" value="1"/>
</dbReference>
<dbReference type="STRING" id="211460.YH63_12915"/>
<dbReference type="GO" id="GO:0005506">
    <property type="term" value="F:iron ion binding"/>
    <property type="evidence" value="ECO:0007669"/>
    <property type="project" value="UniProtKB-UniRule"/>
</dbReference>
<dbReference type="HAMAP" id="MF_00657">
    <property type="entry name" value="Hydroxyl_YbiX"/>
    <property type="match status" value="1"/>
</dbReference>
<feature type="binding site" evidence="7">
    <location>
        <position position="169"/>
    </location>
    <ligand>
        <name>2-oxoglutarate</name>
        <dbReference type="ChEBI" id="CHEBI:16810"/>
    </ligand>
</feature>
<dbReference type="GO" id="GO:0006879">
    <property type="term" value="P:intracellular iron ion homeostasis"/>
    <property type="evidence" value="ECO:0007669"/>
    <property type="project" value="TreeGrafter"/>
</dbReference>
<organism evidence="9 10">
    <name type="scientific">Afipia massiliensis</name>
    <dbReference type="NCBI Taxonomy" id="211460"/>
    <lineage>
        <taxon>Bacteria</taxon>
        <taxon>Pseudomonadati</taxon>
        <taxon>Pseudomonadota</taxon>
        <taxon>Alphaproteobacteria</taxon>
        <taxon>Hyphomicrobiales</taxon>
        <taxon>Nitrobacteraceae</taxon>
        <taxon>Afipia</taxon>
    </lineage>
</organism>
<feature type="domain" description="Fe2OG dioxygenase" evidence="8">
    <location>
        <begin position="78"/>
        <end position="178"/>
    </location>
</feature>
<keyword evidence="3 7" id="KW-0847">Vitamin C</keyword>
<evidence type="ECO:0000256" key="6">
    <source>
        <dbReference type="ARBA" id="ARBA00023004"/>
    </source>
</evidence>
<dbReference type="NCBIfam" id="NF003974">
    <property type="entry name" value="PRK05467.1-3"/>
    <property type="match status" value="1"/>
</dbReference>
<keyword evidence="2 7" id="KW-0479">Metal-binding</keyword>
<evidence type="ECO:0000256" key="2">
    <source>
        <dbReference type="ARBA" id="ARBA00022723"/>
    </source>
</evidence>
<evidence type="ECO:0000256" key="7">
    <source>
        <dbReference type="HAMAP-Rule" id="MF_00657"/>
    </source>
</evidence>
<dbReference type="GO" id="GO:0006974">
    <property type="term" value="P:DNA damage response"/>
    <property type="evidence" value="ECO:0007669"/>
    <property type="project" value="TreeGrafter"/>
</dbReference>
<dbReference type="PANTHER" id="PTHR41536:SF1">
    <property type="entry name" value="PKHD-TYPE HYDROXYLASE YBIX"/>
    <property type="match status" value="1"/>
</dbReference>
<dbReference type="Proteomes" id="UP000034832">
    <property type="component" value="Unassembled WGS sequence"/>
</dbReference>
<dbReference type="RefSeq" id="WP_046829722.1">
    <property type="nucleotide sequence ID" value="NZ_LBIA02000001.1"/>
</dbReference>
<dbReference type="OrthoDB" id="9812472at2"/>
<dbReference type="PANTHER" id="PTHR41536">
    <property type="entry name" value="PKHD-TYPE HYDROXYLASE YBIX"/>
    <property type="match status" value="1"/>
</dbReference>
<dbReference type="EMBL" id="LBIA02000001">
    <property type="protein sequence ID" value="TKT73900.1"/>
    <property type="molecule type" value="Genomic_DNA"/>
</dbReference>
<dbReference type="SMART" id="SM00702">
    <property type="entry name" value="P4Hc"/>
    <property type="match status" value="1"/>
</dbReference>
<feature type="binding site" evidence="7">
    <location>
        <position position="98"/>
    </location>
    <ligand>
        <name>Fe cation</name>
        <dbReference type="ChEBI" id="CHEBI:24875"/>
    </ligand>
</feature>
<dbReference type="Pfam" id="PF18331">
    <property type="entry name" value="PKHD_C"/>
    <property type="match status" value="1"/>
</dbReference>
<protein>
    <submittedName>
        <fullName evidence="9">Fe2+-dependent dioxygenase</fullName>
    </submittedName>
</protein>
<feature type="binding site" evidence="7">
    <location>
        <position position="96"/>
    </location>
    <ligand>
        <name>Fe cation</name>
        <dbReference type="ChEBI" id="CHEBI:24875"/>
    </ligand>
</feature>
<evidence type="ECO:0000313" key="9">
    <source>
        <dbReference type="EMBL" id="TKT73900.1"/>
    </source>
</evidence>
<keyword evidence="6 7" id="KW-0408">Iron</keyword>
<reference evidence="9" key="1">
    <citation type="submission" date="2019-04" db="EMBL/GenBank/DDBJ databases">
        <title>Whole genome sequencing of cave bacteria.</title>
        <authorList>
            <person name="Gan H.M."/>
            <person name="Barton H."/>
            <person name="Savka M.A."/>
        </authorList>
    </citation>
    <scope>NUCLEOTIDE SEQUENCE [LARGE SCALE GENOMIC DNA]</scope>
    <source>
        <strain evidence="9">LC387</strain>
    </source>
</reference>
<accession>A0A4U6BTA1</accession>
<proteinExistence type="inferred from homology"/>
<comment type="cofactor">
    <cofactor evidence="7">
        <name>Fe(2+)</name>
        <dbReference type="ChEBI" id="CHEBI:29033"/>
    </cofactor>
    <text evidence="7">Binds 1 Fe(2+) ion per subunit.</text>
</comment>
<dbReference type="Gene3D" id="4.10.860.20">
    <property type="entry name" value="Rabenosyn, Rab binding domain"/>
    <property type="match status" value="1"/>
</dbReference>
<dbReference type="PROSITE" id="PS51471">
    <property type="entry name" value="FE2OG_OXY"/>
    <property type="match status" value="1"/>
</dbReference>
<comment type="caution">
    <text evidence="9">The sequence shown here is derived from an EMBL/GenBank/DDBJ whole genome shotgun (WGS) entry which is preliminary data.</text>
</comment>
<evidence type="ECO:0000256" key="4">
    <source>
        <dbReference type="ARBA" id="ARBA00022964"/>
    </source>
</evidence>
<dbReference type="GO" id="GO:0031418">
    <property type="term" value="F:L-ascorbic acid binding"/>
    <property type="evidence" value="ECO:0007669"/>
    <property type="project" value="UniProtKB-KW"/>
</dbReference>
<dbReference type="InterPro" id="IPR044862">
    <property type="entry name" value="Pro_4_hyd_alph_FE2OG_OXY"/>
</dbReference>
<keyword evidence="5 7" id="KW-0560">Oxidoreductase</keyword>
<dbReference type="InterPro" id="IPR005123">
    <property type="entry name" value="Oxoglu/Fe-dep_dioxygenase_dom"/>
</dbReference>
<dbReference type="SUPFAM" id="SSF51197">
    <property type="entry name" value="Clavaminate synthase-like"/>
    <property type="match status" value="1"/>
</dbReference>
<name>A0A4U6BTA1_9BRAD</name>
<dbReference type="InterPro" id="IPR023550">
    <property type="entry name" value="PKHD_hydroxylase"/>
</dbReference>
<keyword evidence="4 7" id="KW-0223">Dioxygenase</keyword>
<keyword evidence="10" id="KW-1185">Reference proteome</keyword>
<evidence type="ECO:0000256" key="5">
    <source>
        <dbReference type="ARBA" id="ARBA00023002"/>
    </source>
</evidence>
<gene>
    <name evidence="9" type="ORF">YH63_006010</name>
</gene>
<dbReference type="NCBIfam" id="NF003975">
    <property type="entry name" value="PRK05467.1-4"/>
    <property type="match status" value="1"/>
</dbReference>
<dbReference type="NCBIfam" id="NF003973">
    <property type="entry name" value="PRK05467.1-2"/>
    <property type="match status" value="1"/>
</dbReference>
<comment type="cofactor">
    <cofactor evidence="1 7">
        <name>L-ascorbate</name>
        <dbReference type="ChEBI" id="CHEBI:38290"/>
    </cofactor>
</comment>
<evidence type="ECO:0000259" key="8">
    <source>
        <dbReference type="PROSITE" id="PS51471"/>
    </source>
</evidence>
<dbReference type="InterPro" id="IPR041097">
    <property type="entry name" value="PKHD_C"/>
</dbReference>
<evidence type="ECO:0000256" key="3">
    <source>
        <dbReference type="ARBA" id="ARBA00022896"/>
    </source>
</evidence>
<dbReference type="Gene3D" id="2.60.120.620">
    <property type="entry name" value="q2cbj1_9rhob like domain"/>
    <property type="match status" value="1"/>
</dbReference>
<dbReference type="GO" id="GO:0016706">
    <property type="term" value="F:2-oxoglutarate-dependent dioxygenase activity"/>
    <property type="evidence" value="ECO:0007669"/>
    <property type="project" value="UniProtKB-UniRule"/>
</dbReference>
<sequence>MMLHIPNVLTPDQVARCKDVMTKAAWVDGNVTAGHQSGKVKFNLQLPEESAEARELGDMVRGALSRNPLFMSAVLPMQIFPPLFNRYDAGMTFGSHIDNAIRTHSQLPVRIRTDVSTTLFISSPEDYDGGELVVEDTYGSHSVKLPAGDAVIYPATSVHHVTPITRGSRIASFFWTQSMIRDVSHRAMLFDLDMAIIRLNQDVPDHPSVVTLTGFYHNMLRQWAEL</sequence>
<dbReference type="AlphaFoldDB" id="A0A4U6BTA1"/>
<dbReference type="InterPro" id="IPR006620">
    <property type="entry name" value="Pro_4_hyd_alph"/>
</dbReference>
<evidence type="ECO:0000313" key="10">
    <source>
        <dbReference type="Proteomes" id="UP000034832"/>
    </source>
</evidence>
<feature type="binding site" evidence="7">
    <location>
        <position position="159"/>
    </location>
    <ligand>
        <name>Fe cation</name>
        <dbReference type="ChEBI" id="CHEBI:24875"/>
    </ligand>
</feature>